<name>A0A6V8NWQ2_9ACTN</name>
<gene>
    <name evidence="1" type="ORF">HKBW3S09_01940</name>
</gene>
<protein>
    <recommendedName>
        <fullName evidence="3">Transcription regulator of the Arc/MetJ class</fullName>
    </recommendedName>
</protein>
<evidence type="ECO:0008006" key="3">
    <source>
        <dbReference type="Google" id="ProtNLM"/>
    </source>
</evidence>
<reference evidence="1 2" key="1">
    <citation type="journal article" date="2020" name="Front. Microbiol.">
        <title>Single-cell genomics of novel Actinobacteria with the Wood-Ljungdahl pathway discovered in a serpentinizing system.</title>
        <authorList>
            <person name="Merino N."/>
            <person name="Kawai M."/>
            <person name="Boyd E.S."/>
            <person name="Colman D.R."/>
            <person name="McGlynn S.E."/>
            <person name="Nealson K.H."/>
            <person name="Kurokawa K."/>
            <person name="Hongoh Y."/>
        </authorList>
    </citation>
    <scope>NUCLEOTIDE SEQUENCE [LARGE SCALE GENOMIC DNA]</scope>
    <source>
        <strain evidence="1 2">S09_30</strain>
    </source>
</reference>
<comment type="caution">
    <text evidence="1">The sequence shown here is derived from an EMBL/GenBank/DDBJ whole genome shotgun (WGS) entry which is preliminary data.</text>
</comment>
<dbReference type="AlphaFoldDB" id="A0A6V8NWQ2"/>
<sequence>MVYEEGGKMARTNVELDDRVVKEAIKLTHLQTKKAVVNYALEELVKKLRRKRMLELEGKVKWEEENMKT</sequence>
<accession>A0A6V8NWQ2</accession>
<organism evidence="1 2">
    <name type="scientific">Candidatus Hakubella thermalkaliphila</name>
    <dbReference type="NCBI Taxonomy" id="2754717"/>
    <lineage>
        <taxon>Bacteria</taxon>
        <taxon>Bacillati</taxon>
        <taxon>Actinomycetota</taxon>
        <taxon>Actinomycetota incertae sedis</taxon>
        <taxon>Candidatus Hakubellales</taxon>
        <taxon>Candidatus Hakubellaceae</taxon>
        <taxon>Candidatus Hakubella</taxon>
    </lineage>
</organism>
<dbReference type="EMBL" id="BLRW01000592">
    <property type="protein sequence ID" value="GFP24473.1"/>
    <property type="molecule type" value="Genomic_DNA"/>
</dbReference>
<dbReference type="InterPro" id="IPR019239">
    <property type="entry name" value="VapB_antitoxin"/>
</dbReference>
<evidence type="ECO:0000313" key="1">
    <source>
        <dbReference type="EMBL" id="GFP24473.1"/>
    </source>
</evidence>
<dbReference type="Proteomes" id="UP000585609">
    <property type="component" value="Unassembled WGS sequence"/>
</dbReference>
<dbReference type="Pfam" id="PF09957">
    <property type="entry name" value="VapB_antitoxin"/>
    <property type="match status" value="1"/>
</dbReference>
<proteinExistence type="predicted"/>
<evidence type="ECO:0000313" key="2">
    <source>
        <dbReference type="Proteomes" id="UP000585609"/>
    </source>
</evidence>